<evidence type="ECO:0000256" key="2">
    <source>
        <dbReference type="ARBA" id="ARBA00008943"/>
    </source>
</evidence>
<dbReference type="Gene3D" id="3.60.10.10">
    <property type="entry name" value="Endonuclease/exonuclease/phosphatase"/>
    <property type="match status" value="1"/>
</dbReference>
<evidence type="ECO:0000256" key="7">
    <source>
        <dbReference type="ARBA" id="ARBA00022801"/>
    </source>
</evidence>
<gene>
    <name evidence="11" type="ORF">B9Z19DRAFT_1093248</name>
</gene>
<dbReference type="PROSITE" id="PS50275">
    <property type="entry name" value="SAC"/>
    <property type="match status" value="1"/>
</dbReference>
<dbReference type="Pfam" id="PF22669">
    <property type="entry name" value="Exo_endo_phos2"/>
    <property type="match status" value="1"/>
</dbReference>
<dbReference type="FunFam" id="3.60.10.10:FF:000029">
    <property type="entry name" value="Inositol polyphosphate 5-phosphatase"/>
    <property type="match status" value="1"/>
</dbReference>
<name>A0A2T6ZFH5_TUBBO</name>
<comment type="similarity">
    <text evidence="2">Belongs to the synaptojanin family.</text>
</comment>
<dbReference type="AlphaFoldDB" id="A0A2T6ZFH5"/>
<feature type="compositionally biased region" description="Pro residues" evidence="9">
    <location>
        <begin position="1010"/>
        <end position="1022"/>
    </location>
</feature>
<keyword evidence="12" id="KW-1185">Reference proteome</keyword>
<dbReference type="InterPro" id="IPR002013">
    <property type="entry name" value="SAC_dom"/>
</dbReference>
<sequence length="1178" mass="130496">MPLELLIKDHPHRSIALLTPSHALILRNSPSLPAVQSSGNSSSASIPERINDPSSSPASAPKCIIEFLDLASVDFDGYRSLSSQPCLGTLGLITFNQHVFLGVVTSAREVASVRPGEGVFRINAVNFHCLTRADFDDFLDSEVNSYPVDSDGWDQGRGQQPAGAEHPCFALKKLLSGGTFYYSRDFDLTNRLQNRSIDTANFDIDNFDPSFLWNSYMIHPLLRFRSHLSDQERWELDASHILTSTIRGFVESLTIPPSLTSAEPRSAGLATTLTLISRLSCRRAGTRFNSRGMDDDGHVANFVETETVIWDPYHDTQNASLGFSYCQIRGSIPIFWEQQTGLLPNQQKIQITRSPEATQPAFDKHIESIALKYGAIHVINLLSQTKSGELELSSRLKHHIERSPLTTGGPGEKRNTLGDSSLLRATVYDFHAETKGPSGYEAARLISRIVEPSADAFGFFLMESSSRKSNHGTNRRGQKEAEFVMLQQEGVFRTNCLDCLDRTNLVQGILSKMAIESFLQQTSKTFGHEFWIRHSSLWADNGDALSKIYAGTGALKSSFTRTGKMSLAGAFADARKSAARIYINNFTDKDKQNTIDVLLGRLVGQNSVYLYDPVNDFVTAELSKRVSQYSHEKNIHIYVGTFNLNGQTSGINDDLSQWLCPPFLGNSQLHPELVVVGFQEIVQLSPQQIMSTDPARMQLWEKAVLRALNSHAKATGGEEYVLLRGGQLVGAALLIYVKTSAIGQVRNVEGSLKKTGMSGVAGNKGAVAIRMEYANTRLCFVTAHLAAGFSNYEERNRDYRTIAHGLRFQRGRTIDDHDTVIWLGDFNYRIGLPDEKVRKLVELGDLQTLYDNDQLNLQMIAGLAFPYFSEAKLTFDPTYKYDIGTDSYDTSEKARIPAWCDRVLCRGKNLRQLSYNTTPLRFSDHRPVYATFRCAVSVVDEVAKEKLSKETYAKRRAEVGYLVGPEEDSSRDEDDLLDFEPIEPGLPPPSSNGQKWWLNSGMPAKSIVKPPGPDYAPNPQRPANPSNLPPTAATPTPPALTPRPSKGSPRKLPPVFNPVDLPPLPARLNTSARTSLETSRPHPGKLAKPPPPIVPRKPVVLSRDAQRAAVPDIQVSSGRRQAHTPPPPPPKRLSTSPVTGRPALPPRNKSWEMENEKRKGLMDNDEGGDIEWVPLQPA</sequence>
<evidence type="ECO:0000256" key="3">
    <source>
        <dbReference type="ARBA" id="ARBA00009678"/>
    </source>
</evidence>
<evidence type="ECO:0000256" key="4">
    <source>
        <dbReference type="ARBA" id="ARBA00013044"/>
    </source>
</evidence>
<dbReference type="PANTHER" id="PTHR11200:SF257">
    <property type="entry name" value="PHOSPHOINOSITIDE 5-PHOSPHATASE"/>
    <property type="match status" value="1"/>
</dbReference>
<keyword evidence="7" id="KW-0378">Hydrolase</keyword>
<evidence type="ECO:0000313" key="11">
    <source>
        <dbReference type="EMBL" id="PUU74247.1"/>
    </source>
</evidence>
<dbReference type="GO" id="GO:0043813">
    <property type="term" value="F:phosphatidylinositol-3,5-bisphosphate 5-phosphatase activity"/>
    <property type="evidence" value="ECO:0007669"/>
    <property type="project" value="TreeGrafter"/>
</dbReference>
<evidence type="ECO:0000256" key="1">
    <source>
        <dbReference type="ARBA" id="ARBA00004496"/>
    </source>
</evidence>
<dbReference type="SUPFAM" id="SSF56219">
    <property type="entry name" value="DNase I-like"/>
    <property type="match status" value="1"/>
</dbReference>
<reference evidence="11 12" key="1">
    <citation type="submission" date="2017-04" db="EMBL/GenBank/DDBJ databases">
        <title>Draft genome sequence of Tuber borchii Vittad., a whitish edible truffle.</title>
        <authorList>
            <consortium name="DOE Joint Genome Institute"/>
            <person name="Murat C."/>
            <person name="Kuo A."/>
            <person name="Barry K.W."/>
            <person name="Clum A."/>
            <person name="Dockter R.B."/>
            <person name="Fauchery L."/>
            <person name="Iotti M."/>
            <person name="Kohler A."/>
            <person name="Labutti K."/>
            <person name="Lindquist E.A."/>
            <person name="Lipzen A."/>
            <person name="Ohm R.A."/>
            <person name="Wang M."/>
            <person name="Grigoriev I.V."/>
            <person name="Zambonelli A."/>
            <person name="Martin F.M."/>
        </authorList>
    </citation>
    <scope>NUCLEOTIDE SEQUENCE [LARGE SCALE GENOMIC DNA]</scope>
    <source>
        <strain evidence="11 12">Tbo3840</strain>
    </source>
</reference>
<feature type="compositionally biased region" description="Pro residues" evidence="9">
    <location>
        <begin position="1051"/>
        <end position="1065"/>
    </location>
</feature>
<protein>
    <recommendedName>
        <fullName evidence="4">phosphoinositide 5-phosphatase</fullName>
        <ecNumber evidence="4">3.1.3.36</ecNumber>
    </recommendedName>
</protein>
<dbReference type="OrthoDB" id="405996at2759"/>
<keyword evidence="6" id="KW-0963">Cytoplasm</keyword>
<keyword evidence="8" id="KW-0653">Protein transport</keyword>
<evidence type="ECO:0000256" key="5">
    <source>
        <dbReference type="ARBA" id="ARBA00022448"/>
    </source>
</evidence>
<dbReference type="EMBL" id="NESQ01000311">
    <property type="protein sequence ID" value="PUU74247.1"/>
    <property type="molecule type" value="Genomic_DNA"/>
</dbReference>
<dbReference type="GO" id="GO:0004439">
    <property type="term" value="F:phosphatidylinositol-4,5-bisphosphate 5-phosphatase activity"/>
    <property type="evidence" value="ECO:0007669"/>
    <property type="project" value="UniProtKB-EC"/>
</dbReference>
<dbReference type="GO" id="GO:0015031">
    <property type="term" value="P:protein transport"/>
    <property type="evidence" value="ECO:0007669"/>
    <property type="project" value="UniProtKB-KW"/>
</dbReference>
<evidence type="ECO:0000259" key="10">
    <source>
        <dbReference type="PROSITE" id="PS50275"/>
    </source>
</evidence>
<dbReference type="InterPro" id="IPR000300">
    <property type="entry name" value="IPPc"/>
</dbReference>
<evidence type="ECO:0000256" key="8">
    <source>
        <dbReference type="ARBA" id="ARBA00022927"/>
    </source>
</evidence>
<keyword evidence="5" id="KW-0813">Transport</keyword>
<dbReference type="GO" id="GO:0005737">
    <property type="term" value="C:cytoplasm"/>
    <property type="evidence" value="ECO:0007669"/>
    <property type="project" value="UniProtKB-SubCell"/>
</dbReference>
<feature type="compositionally biased region" description="Basic and acidic residues" evidence="9">
    <location>
        <begin position="1149"/>
        <end position="1162"/>
    </location>
</feature>
<dbReference type="InterPro" id="IPR046985">
    <property type="entry name" value="IP5"/>
</dbReference>
<dbReference type="GO" id="GO:0046856">
    <property type="term" value="P:phosphatidylinositol dephosphorylation"/>
    <property type="evidence" value="ECO:0007669"/>
    <property type="project" value="InterPro"/>
</dbReference>
<feature type="compositionally biased region" description="Polar residues" evidence="9">
    <location>
        <begin position="1068"/>
        <end position="1078"/>
    </location>
</feature>
<dbReference type="STRING" id="42251.A0A2T6ZFH5"/>
<evidence type="ECO:0000256" key="9">
    <source>
        <dbReference type="SAM" id="MobiDB-lite"/>
    </source>
</evidence>
<feature type="compositionally biased region" description="Low complexity" evidence="9">
    <location>
        <begin position="1023"/>
        <end position="1034"/>
    </location>
</feature>
<dbReference type="EC" id="3.1.3.36" evidence="4"/>
<dbReference type="Pfam" id="PF02383">
    <property type="entry name" value="Syja_N"/>
    <property type="match status" value="1"/>
</dbReference>
<dbReference type="GO" id="GO:0016020">
    <property type="term" value="C:membrane"/>
    <property type="evidence" value="ECO:0007669"/>
    <property type="project" value="TreeGrafter"/>
</dbReference>
<evidence type="ECO:0000313" key="12">
    <source>
        <dbReference type="Proteomes" id="UP000244722"/>
    </source>
</evidence>
<feature type="compositionally biased region" description="Acidic residues" evidence="9">
    <location>
        <begin position="965"/>
        <end position="981"/>
    </location>
</feature>
<evidence type="ECO:0000256" key="6">
    <source>
        <dbReference type="ARBA" id="ARBA00022490"/>
    </source>
</evidence>
<comment type="similarity">
    <text evidence="3">In the central section; belongs to the inositol 1,4,5-trisphosphate 5-phosphatase family.</text>
</comment>
<dbReference type="Proteomes" id="UP000244722">
    <property type="component" value="Unassembled WGS sequence"/>
</dbReference>
<comment type="caution">
    <text evidence="11">The sequence shown here is derived from an EMBL/GenBank/DDBJ whole genome shotgun (WGS) entry which is preliminary data.</text>
</comment>
<proteinExistence type="inferred from homology"/>
<dbReference type="PANTHER" id="PTHR11200">
    <property type="entry name" value="INOSITOL 5-PHOSPHATASE"/>
    <property type="match status" value="1"/>
</dbReference>
<dbReference type="InterPro" id="IPR036691">
    <property type="entry name" value="Endo/exonu/phosph_ase_sf"/>
</dbReference>
<comment type="subcellular location">
    <subcellularLocation>
        <location evidence="1">Cytoplasm</location>
    </subcellularLocation>
</comment>
<feature type="region of interest" description="Disordered" evidence="9">
    <location>
        <begin position="33"/>
        <end position="58"/>
    </location>
</feature>
<accession>A0A2T6ZFH5</accession>
<feature type="domain" description="SAC" evidence="10">
    <location>
        <begin position="171"/>
        <end position="551"/>
    </location>
</feature>
<organism evidence="11 12">
    <name type="scientific">Tuber borchii</name>
    <name type="common">White truffle</name>
    <dbReference type="NCBI Taxonomy" id="42251"/>
    <lineage>
        <taxon>Eukaryota</taxon>
        <taxon>Fungi</taxon>
        <taxon>Dikarya</taxon>
        <taxon>Ascomycota</taxon>
        <taxon>Pezizomycotina</taxon>
        <taxon>Pezizomycetes</taxon>
        <taxon>Pezizales</taxon>
        <taxon>Tuberaceae</taxon>
        <taxon>Tuber</taxon>
    </lineage>
</organism>
<dbReference type="SMART" id="SM00128">
    <property type="entry name" value="IPPc"/>
    <property type="match status" value="1"/>
</dbReference>
<feature type="region of interest" description="Disordered" evidence="9">
    <location>
        <begin position="963"/>
        <end position="1178"/>
    </location>
</feature>